<protein>
    <submittedName>
        <fullName evidence="1">13399_t:CDS:1</fullName>
    </submittedName>
</protein>
<dbReference type="Proteomes" id="UP000789759">
    <property type="component" value="Unassembled WGS sequence"/>
</dbReference>
<comment type="caution">
    <text evidence="1">The sequence shown here is derived from an EMBL/GenBank/DDBJ whole genome shotgun (WGS) entry which is preliminary data.</text>
</comment>
<name>A0A9N9AFH5_9GLOM</name>
<dbReference type="AlphaFoldDB" id="A0A9N9AFH5"/>
<organism evidence="1 2">
    <name type="scientific">Cetraspora pellucida</name>
    <dbReference type="NCBI Taxonomy" id="1433469"/>
    <lineage>
        <taxon>Eukaryota</taxon>
        <taxon>Fungi</taxon>
        <taxon>Fungi incertae sedis</taxon>
        <taxon>Mucoromycota</taxon>
        <taxon>Glomeromycotina</taxon>
        <taxon>Glomeromycetes</taxon>
        <taxon>Diversisporales</taxon>
        <taxon>Gigasporaceae</taxon>
        <taxon>Cetraspora</taxon>
    </lineage>
</organism>
<proteinExistence type="predicted"/>
<accession>A0A9N9AFH5</accession>
<sequence>MSNTTNFFYRNRSETYGKLYFKSWLPQVYFPTVELLRKSVLETAVKQYTDELSDAITMCKHQKLGTIVKKLEQISQRFSKIPRGQRQEMFSGAYQAEKRRREEQERQQNQEIIRKNIAEIIDNCINAVNAGCSMKVEGVLNEVRGCLEQLDLTSIDSGDPIASGIIDISEGVDSVADKLSVETKQVLEEIELSEPEFSEKTITMLDEFINTYELLGPNFDPALVNPITFPRDENNLGERRVLLTTFDLLEGLRNCWSLRPLLGEREYSENSYVIHAVSRVVDPIFNYYKWNLKRSWEKVSNSSQARKELMRSIHSGDRPDLQVLLMLDSDKWELVFTEISRLDPRADKQSNDWKKLNRLCKDGFDARFNELIKEKVVDADEAKCLINELLQIPFIGIQVISNRVLVFGIDFYNNSFYRSFRICEYTIPLRVSDRQVVEDFLKSSLKVKCYLEKIVNNFVRIKDRIDRLPNMVGNERSGSSMSMSTTF</sequence>
<dbReference type="EMBL" id="CAJVQA010001795">
    <property type="protein sequence ID" value="CAG8526455.1"/>
    <property type="molecule type" value="Genomic_DNA"/>
</dbReference>
<evidence type="ECO:0000313" key="2">
    <source>
        <dbReference type="Proteomes" id="UP000789759"/>
    </source>
</evidence>
<evidence type="ECO:0000313" key="1">
    <source>
        <dbReference type="EMBL" id="CAG8526455.1"/>
    </source>
</evidence>
<gene>
    <name evidence="1" type="ORF">CPELLU_LOCUS3638</name>
</gene>
<keyword evidence="2" id="KW-1185">Reference proteome</keyword>
<dbReference type="OrthoDB" id="2410759at2759"/>
<reference evidence="1" key="1">
    <citation type="submission" date="2021-06" db="EMBL/GenBank/DDBJ databases">
        <authorList>
            <person name="Kallberg Y."/>
            <person name="Tangrot J."/>
            <person name="Rosling A."/>
        </authorList>
    </citation>
    <scope>NUCLEOTIDE SEQUENCE</scope>
    <source>
        <strain evidence="1">FL966</strain>
    </source>
</reference>